<feature type="chain" id="PRO_5044744452" evidence="2">
    <location>
        <begin position="27"/>
        <end position="140"/>
    </location>
</feature>
<accession>A0ABD2K8Z6</accession>
<dbReference type="EMBL" id="JBICBT010000809">
    <property type="protein sequence ID" value="KAL3099382.1"/>
    <property type="molecule type" value="Genomic_DNA"/>
</dbReference>
<evidence type="ECO:0000256" key="1">
    <source>
        <dbReference type="SAM" id="MobiDB-lite"/>
    </source>
</evidence>
<evidence type="ECO:0000313" key="4">
    <source>
        <dbReference type="Proteomes" id="UP001620626"/>
    </source>
</evidence>
<gene>
    <name evidence="3" type="ORF">niasHT_022125</name>
</gene>
<feature type="signal peptide" evidence="2">
    <location>
        <begin position="1"/>
        <end position="26"/>
    </location>
</feature>
<evidence type="ECO:0000256" key="2">
    <source>
        <dbReference type="SAM" id="SignalP"/>
    </source>
</evidence>
<comment type="caution">
    <text evidence="3">The sequence shown here is derived from an EMBL/GenBank/DDBJ whole genome shotgun (WGS) entry which is preliminary data.</text>
</comment>
<dbReference type="AlphaFoldDB" id="A0ABD2K8Z6"/>
<keyword evidence="4" id="KW-1185">Reference proteome</keyword>
<sequence length="140" mass="15882">MLLIPLFLLVMAFMALLVVQCSSAAAGDVSPALANQEEKRVFSPDESGPLHNFGTVLDGRHKRSSMGRSRYSTGRNRNSRNRNSTGRNRNSRNRNWTGRNRNWTGRNRNSYGRNRNSNRRNRNSFGRGKQNPMAFPAADK</sequence>
<reference evidence="3 4" key="1">
    <citation type="submission" date="2024-10" db="EMBL/GenBank/DDBJ databases">
        <authorList>
            <person name="Kim D."/>
        </authorList>
    </citation>
    <scope>NUCLEOTIDE SEQUENCE [LARGE SCALE GENOMIC DNA]</scope>
    <source>
        <strain evidence="3">BH-2024</strain>
    </source>
</reference>
<feature type="compositionally biased region" description="Low complexity" evidence="1">
    <location>
        <begin position="67"/>
        <end position="115"/>
    </location>
</feature>
<name>A0ABD2K8Z6_9BILA</name>
<dbReference type="Proteomes" id="UP001620626">
    <property type="component" value="Unassembled WGS sequence"/>
</dbReference>
<evidence type="ECO:0000313" key="3">
    <source>
        <dbReference type="EMBL" id="KAL3099382.1"/>
    </source>
</evidence>
<organism evidence="3 4">
    <name type="scientific">Heterodera trifolii</name>
    <dbReference type="NCBI Taxonomy" id="157864"/>
    <lineage>
        <taxon>Eukaryota</taxon>
        <taxon>Metazoa</taxon>
        <taxon>Ecdysozoa</taxon>
        <taxon>Nematoda</taxon>
        <taxon>Chromadorea</taxon>
        <taxon>Rhabditida</taxon>
        <taxon>Tylenchina</taxon>
        <taxon>Tylenchomorpha</taxon>
        <taxon>Tylenchoidea</taxon>
        <taxon>Heteroderidae</taxon>
        <taxon>Heteroderinae</taxon>
        <taxon>Heterodera</taxon>
    </lineage>
</organism>
<proteinExistence type="predicted"/>
<keyword evidence="2" id="KW-0732">Signal</keyword>
<protein>
    <submittedName>
        <fullName evidence="3">Uncharacterized protein</fullName>
    </submittedName>
</protein>
<feature type="region of interest" description="Disordered" evidence="1">
    <location>
        <begin position="39"/>
        <end position="140"/>
    </location>
</feature>